<feature type="coiled-coil region" evidence="1">
    <location>
        <begin position="128"/>
        <end position="155"/>
    </location>
</feature>
<feature type="region of interest" description="Disordered" evidence="2">
    <location>
        <begin position="351"/>
        <end position="387"/>
    </location>
</feature>
<evidence type="ECO:0000256" key="3">
    <source>
        <dbReference type="SAM" id="Phobius"/>
    </source>
</evidence>
<feature type="region of interest" description="Disordered" evidence="2">
    <location>
        <begin position="35"/>
        <end position="74"/>
    </location>
</feature>
<feature type="region of interest" description="Disordered" evidence="2">
    <location>
        <begin position="283"/>
        <end position="337"/>
    </location>
</feature>
<evidence type="ECO:0000256" key="1">
    <source>
        <dbReference type="SAM" id="Coils"/>
    </source>
</evidence>
<keyword evidence="5" id="KW-1185">Reference proteome</keyword>
<dbReference type="OrthoDB" id="577977at2759"/>
<name>A0A8S1J4I3_9CHLO</name>
<dbReference type="AlphaFoldDB" id="A0A8S1J4I3"/>
<reference evidence="4" key="1">
    <citation type="submission" date="2020-12" db="EMBL/GenBank/DDBJ databases">
        <authorList>
            <person name="Iha C."/>
        </authorList>
    </citation>
    <scope>NUCLEOTIDE SEQUENCE</scope>
</reference>
<proteinExistence type="predicted"/>
<gene>
    <name evidence="4" type="ORF">OSTQU699_LOCUS6461</name>
</gene>
<comment type="caution">
    <text evidence="4">The sequence shown here is derived from an EMBL/GenBank/DDBJ whole genome shotgun (WGS) entry which is preliminary data.</text>
</comment>
<feature type="compositionally biased region" description="Polar residues" evidence="2">
    <location>
        <begin position="43"/>
        <end position="54"/>
    </location>
</feature>
<sequence>MSKPSANGRWRLTDPWLPARGAEIAAAKPAVCLPRRGADPVGSQRSARNTSCRAQPSLPEGRQTFQSVPTGPPPMMPTVKCQERTHWAGGWMWSLYVVTFTGIAAVSGLLAAFIVCIRPILKSIDEACKATEEAAGQLEVAAEELEQAAIMFEEDLPPTLKALEQASREFEDLGQRLNMLSGGFSLRRSAKRRRKRRPSTGKNNGDIPMDRQEESEQADDGLLVPSAMGLEAEGQAAMEAITKQTMGGISKVASDLNHMTRALVPAMDEWRIRLLNSLKGTDVKAQGGRAAPRPSVAEPDGWGKRQEAVHGSGPASLDWISGWQGEPGEHEDVASAAEEGTVEGVLENSAQLPDATDGEASMSTAAGSETPLRATAETADKDGDDLQDRREVAMEVLDALLRAERAAQDAATASGDLQQAVRAAQESGAFDDVDVDADFSGDSDALPTVMAASPHDQDFYGDEETHPMERGMDEDAVDNLEEAQPKSGQ</sequence>
<evidence type="ECO:0000313" key="4">
    <source>
        <dbReference type="EMBL" id="CAD7701102.1"/>
    </source>
</evidence>
<feature type="compositionally biased region" description="Basic and acidic residues" evidence="2">
    <location>
        <begin position="378"/>
        <end position="387"/>
    </location>
</feature>
<dbReference type="Proteomes" id="UP000708148">
    <property type="component" value="Unassembled WGS sequence"/>
</dbReference>
<keyword evidence="3" id="KW-0812">Transmembrane</keyword>
<evidence type="ECO:0000256" key="2">
    <source>
        <dbReference type="SAM" id="MobiDB-lite"/>
    </source>
</evidence>
<feature type="compositionally biased region" description="Basic and acidic residues" evidence="2">
    <location>
        <begin position="455"/>
        <end position="473"/>
    </location>
</feature>
<feature type="compositionally biased region" description="Basic residues" evidence="2">
    <location>
        <begin position="188"/>
        <end position="199"/>
    </location>
</feature>
<evidence type="ECO:0000313" key="5">
    <source>
        <dbReference type="Proteomes" id="UP000708148"/>
    </source>
</evidence>
<keyword evidence="3" id="KW-1133">Transmembrane helix</keyword>
<feature type="transmembrane region" description="Helical" evidence="3">
    <location>
        <begin position="93"/>
        <end position="115"/>
    </location>
</feature>
<protein>
    <submittedName>
        <fullName evidence="4">Uncharacterized protein</fullName>
    </submittedName>
</protein>
<keyword evidence="3" id="KW-0472">Membrane</keyword>
<feature type="region of interest" description="Disordered" evidence="2">
    <location>
        <begin position="188"/>
        <end position="218"/>
    </location>
</feature>
<dbReference type="EMBL" id="CAJHUC010001435">
    <property type="protein sequence ID" value="CAD7701102.1"/>
    <property type="molecule type" value="Genomic_DNA"/>
</dbReference>
<organism evidence="4 5">
    <name type="scientific">Ostreobium quekettii</name>
    <dbReference type="NCBI Taxonomy" id="121088"/>
    <lineage>
        <taxon>Eukaryota</taxon>
        <taxon>Viridiplantae</taxon>
        <taxon>Chlorophyta</taxon>
        <taxon>core chlorophytes</taxon>
        <taxon>Ulvophyceae</taxon>
        <taxon>TCBD clade</taxon>
        <taxon>Bryopsidales</taxon>
        <taxon>Ostreobineae</taxon>
        <taxon>Ostreobiaceae</taxon>
        <taxon>Ostreobium</taxon>
    </lineage>
</organism>
<feature type="region of interest" description="Disordered" evidence="2">
    <location>
        <begin position="433"/>
        <end position="489"/>
    </location>
</feature>
<accession>A0A8S1J4I3</accession>
<keyword evidence="1" id="KW-0175">Coiled coil</keyword>